<proteinExistence type="predicted"/>
<reference evidence="2" key="1">
    <citation type="submission" date="2025-08" db="UniProtKB">
        <authorList>
            <consortium name="RefSeq"/>
        </authorList>
    </citation>
    <scope>IDENTIFICATION</scope>
</reference>
<gene>
    <name evidence="2" type="primary">LOC115230956</name>
</gene>
<accession>A0A6P7U3S0</accession>
<dbReference type="KEGG" id="osn:115230956"/>
<name>A0A6P7U3S0_9MOLL</name>
<sequence length="99" mass="11032">MGCGISFPRDYTVDLYSQGSVSNSPEDVTDLADFSDSSSEDNEIWEKQHSETCVRVFFTRNGRTIGSREMKISKDGLYPTIGMLSSDEKVKVDLRPLTG</sequence>
<organism evidence="1 2">
    <name type="scientific">Octopus sinensis</name>
    <name type="common">East Asian common octopus</name>
    <dbReference type="NCBI Taxonomy" id="2607531"/>
    <lineage>
        <taxon>Eukaryota</taxon>
        <taxon>Metazoa</taxon>
        <taxon>Spiralia</taxon>
        <taxon>Lophotrochozoa</taxon>
        <taxon>Mollusca</taxon>
        <taxon>Cephalopoda</taxon>
        <taxon>Coleoidea</taxon>
        <taxon>Octopodiformes</taxon>
        <taxon>Octopoda</taxon>
        <taxon>Incirrata</taxon>
        <taxon>Octopodidae</taxon>
        <taxon>Octopus</taxon>
    </lineage>
</organism>
<evidence type="ECO:0000313" key="1">
    <source>
        <dbReference type="Proteomes" id="UP000515154"/>
    </source>
</evidence>
<dbReference type="RefSeq" id="XP_029656920.1">
    <property type="nucleotide sequence ID" value="XM_029801060.2"/>
</dbReference>
<keyword evidence="1" id="KW-1185">Reference proteome</keyword>
<dbReference type="InterPro" id="IPR043136">
    <property type="entry name" value="B30.2/SPRY_sf"/>
</dbReference>
<protein>
    <submittedName>
        <fullName evidence="2">SPRY domain-containing protein 3-like</fullName>
    </submittedName>
</protein>
<dbReference type="Proteomes" id="UP000515154">
    <property type="component" value="Unplaced"/>
</dbReference>
<dbReference type="AlphaFoldDB" id="A0A6P7U3S0"/>
<dbReference type="Gene3D" id="2.60.120.920">
    <property type="match status" value="1"/>
</dbReference>
<evidence type="ECO:0000313" key="2">
    <source>
        <dbReference type="RefSeq" id="XP_029656920.1"/>
    </source>
</evidence>